<dbReference type="InterPro" id="IPR050832">
    <property type="entry name" value="Bact_Acetyltransf"/>
</dbReference>
<keyword evidence="5" id="KW-1185">Reference proteome</keyword>
<dbReference type="PANTHER" id="PTHR43877">
    <property type="entry name" value="AMINOALKYLPHOSPHONATE N-ACETYLTRANSFERASE-RELATED-RELATED"/>
    <property type="match status" value="1"/>
</dbReference>
<dbReference type="CDD" id="cd04301">
    <property type="entry name" value="NAT_SF"/>
    <property type="match status" value="1"/>
</dbReference>
<evidence type="ECO:0000313" key="5">
    <source>
        <dbReference type="Proteomes" id="UP000548476"/>
    </source>
</evidence>
<keyword evidence="1 4" id="KW-0808">Transferase</keyword>
<reference evidence="4 5" key="1">
    <citation type="submission" date="2020-08" db="EMBL/GenBank/DDBJ databases">
        <title>Genomic Encyclopedia of Type Strains, Phase IV (KMG-IV): sequencing the most valuable type-strain genomes for metagenomic binning, comparative biology and taxonomic classification.</title>
        <authorList>
            <person name="Goeker M."/>
        </authorList>
    </citation>
    <scope>NUCLEOTIDE SEQUENCE [LARGE SCALE GENOMIC DNA]</scope>
    <source>
        <strain evidence="4 5">YIM 65646</strain>
    </source>
</reference>
<gene>
    <name evidence="4" type="ORF">HNR73_007690</name>
</gene>
<dbReference type="InterPro" id="IPR000182">
    <property type="entry name" value="GNAT_dom"/>
</dbReference>
<dbReference type="PANTHER" id="PTHR43877:SF8">
    <property type="entry name" value="N-ACETYLGLUTAMATE SYNTHASE-RELATED"/>
    <property type="match status" value="1"/>
</dbReference>
<dbReference type="EMBL" id="JACHGT010000026">
    <property type="protein sequence ID" value="MBB6039791.1"/>
    <property type="molecule type" value="Genomic_DNA"/>
</dbReference>
<dbReference type="GO" id="GO:0016747">
    <property type="term" value="F:acyltransferase activity, transferring groups other than amino-acyl groups"/>
    <property type="evidence" value="ECO:0007669"/>
    <property type="project" value="InterPro"/>
</dbReference>
<dbReference type="InterPro" id="IPR016181">
    <property type="entry name" value="Acyl_CoA_acyltransferase"/>
</dbReference>
<dbReference type="Pfam" id="PF00583">
    <property type="entry name" value="Acetyltransf_1"/>
    <property type="match status" value="1"/>
</dbReference>
<dbReference type="AlphaFoldDB" id="A0A841FR68"/>
<feature type="domain" description="N-acetyltransferase" evidence="3">
    <location>
        <begin position="9"/>
        <end position="154"/>
    </location>
</feature>
<dbReference type="Gene3D" id="3.40.630.30">
    <property type="match status" value="1"/>
</dbReference>
<proteinExistence type="predicted"/>
<organism evidence="4 5">
    <name type="scientific">Phytomonospora endophytica</name>
    <dbReference type="NCBI Taxonomy" id="714109"/>
    <lineage>
        <taxon>Bacteria</taxon>
        <taxon>Bacillati</taxon>
        <taxon>Actinomycetota</taxon>
        <taxon>Actinomycetes</taxon>
        <taxon>Micromonosporales</taxon>
        <taxon>Micromonosporaceae</taxon>
        <taxon>Phytomonospora</taxon>
    </lineage>
</organism>
<sequence>MNSTKTDAIDVKTFRPDDITLGDAIYAGWRAAQLHDVPDVTPFGRDNIQAMLETPPHGWTGEYFVATVGDEVVGALLLFLPQLDNTHLAHVEGWVHVEHRRMGVGRRLYAHTLDRLRELGRTTLVVRVQDPADADPPAAGPRFADAVGMTCALTEVTRRLQPGEVDTATTDALLADCRARATDYELLQWSDGLDGATPPEHVDDLARLEVRLDTDAPTGDLNMQAREPDPESIRARCERNRLAGIRNFHTAVRHRETGRIVAWTLISSPPSDPGHCWQGITVVDPDHRGKRLGTYVKLENLPYATAMEPSLRVVETNNAGENAHMIAINEALGYRIHGRTHNYQKEV</sequence>
<protein>
    <submittedName>
        <fullName evidence="4">RimJ/RimL family protein N-acetyltransferase</fullName>
    </submittedName>
</protein>
<dbReference type="SUPFAM" id="SSF55729">
    <property type="entry name" value="Acyl-CoA N-acyltransferases (Nat)"/>
    <property type="match status" value="2"/>
</dbReference>
<comment type="caution">
    <text evidence="4">The sequence shown here is derived from an EMBL/GenBank/DDBJ whole genome shotgun (WGS) entry which is preliminary data.</text>
</comment>
<keyword evidence="2" id="KW-0012">Acyltransferase</keyword>
<dbReference type="Proteomes" id="UP000548476">
    <property type="component" value="Unassembled WGS sequence"/>
</dbReference>
<dbReference type="RefSeq" id="WP_184792873.1">
    <property type="nucleotide sequence ID" value="NZ_BONT01000086.1"/>
</dbReference>
<evidence type="ECO:0000313" key="4">
    <source>
        <dbReference type="EMBL" id="MBB6039791.1"/>
    </source>
</evidence>
<accession>A0A841FR68</accession>
<evidence type="ECO:0000259" key="3">
    <source>
        <dbReference type="PROSITE" id="PS51186"/>
    </source>
</evidence>
<evidence type="ECO:0000256" key="1">
    <source>
        <dbReference type="ARBA" id="ARBA00022679"/>
    </source>
</evidence>
<dbReference type="PROSITE" id="PS51186">
    <property type="entry name" value="GNAT"/>
    <property type="match status" value="1"/>
</dbReference>
<evidence type="ECO:0000256" key="2">
    <source>
        <dbReference type="ARBA" id="ARBA00023315"/>
    </source>
</evidence>
<name>A0A841FR68_9ACTN</name>